<evidence type="ECO:0000256" key="2">
    <source>
        <dbReference type="ARBA" id="ARBA00009322"/>
    </source>
</evidence>
<comment type="caution">
    <text evidence="8">The sequence shown here is derived from an EMBL/GenBank/DDBJ whole genome shotgun (WGS) entry which is preliminary data.</text>
</comment>
<evidence type="ECO:0000256" key="1">
    <source>
        <dbReference type="ARBA" id="ARBA00004173"/>
    </source>
</evidence>
<dbReference type="EMBL" id="VXIT01000007">
    <property type="protein sequence ID" value="KAA6411366.1"/>
    <property type="molecule type" value="Genomic_DNA"/>
</dbReference>
<dbReference type="GO" id="GO:0005743">
    <property type="term" value="C:mitochondrial inner membrane"/>
    <property type="evidence" value="ECO:0007669"/>
    <property type="project" value="TreeGrafter"/>
</dbReference>
<evidence type="ECO:0000256" key="4">
    <source>
        <dbReference type="ARBA" id="ARBA00022946"/>
    </source>
</evidence>
<dbReference type="Pfam" id="PF01987">
    <property type="entry name" value="AIM24"/>
    <property type="match status" value="1"/>
</dbReference>
<dbReference type="Gene3D" id="3.60.160.10">
    <property type="entry name" value="Mitochondrial biogenesis AIM24"/>
    <property type="match status" value="1"/>
</dbReference>
<sequence>MRHTLLRTAELTKGYIRGVLPRTQWHRTLGRRCVQISATPSDASPALDNLTPAPPSSPADSPDARFEVLGAPYSLLSVSLSASQNLYTRRGTLVGISGKAENAVSSLSMLEPIRRLVLGIPFLYQRISSASPVSALISTKSPITSFAVVHLNGTIDWMIAQRQALLAWTGHTLSISPTINRRLSLAHWGNSQVTGRGLLALVGKGQVYQVTLKDGEEYVAHPSNVVAYTMTQHPPLPYRLKSSSFNLQIPSVNLAGLLPDTKFFRVMLQSGTWHGIRRIISTLRTWSRRTIWGDRLFLQFYGPTTILFQTRASRLSDVLTTRDVNEIADTPPGAIQKAVTLATNQGQDGVISSSKASAQTTNAPTR</sequence>
<protein>
    <recommendedName>
        <fullName evidence="3 6">Altered inheritance of mitochondria protein 24, mitochondrial</fullName>
    </recommendedName>
</protein>
<keyword evidence="5 6" id="KW-0496">Mitochondrion</keyword>
<dbReference type="PANTHER" id="PTHR36959">
    <property type="entry name" value="ALTERED INHERITANCE OF MITOCHONDRIA PROTEIN 24, MITOCHONDRIAL"/>
    <property type="match status" value="1"/>
</dbReference>
<feature type="region of interest" description="Disordered" evidence="7">
    <location>
        <begin position="40"/>
        <end position="62"/>
    </location>
</feature>
<dbReference type="InterPro" id="IPR036983">
    <property type="entry name" value="AIM24_sf"/>
</dbReference>
<evidence type="ECO:0000256" key="6">
    <source>
        <dbReference type="RuleBase" id="RU363045"/>
    </source>
</evidence>
<comment type="subcellular location">
    <subcellularLocation>
        <location evidence="1 6">Mitochondrion</location>
    </subcellularLocation>
</comment>
<dbReference type="FunFam" id="3.60.160.10:FF:000001">
    <property type="entry name" value="Altered inheritance of mitochondria protein 24, mitochondrial"/>
    <property type="match status" value="1"/>
</dbReference>
<accession>A0A5M8PP88</accession>
<dbReference type="SUPFAM" id="SSF51219">
    <property type="entry name" value="TRAP-like"/>
    <property type="match status" value="1"/>
</dbReference>
<gene>
    <name evidence="8" type="ORF">FRX48_04646</name>
</gene>
<dbReference type="PANTHER" id="PTHR36959:SF2">
    <property type="entry name" value="ALTERED INHERITANCE OF MITOCHONDRIA PROTEIN 24, MITOCHONDRIAL"/>
    <property type="match status" value="1"/>
</dbReference>
<dbReference type="InterPro" id="IPR016031">
    <property type="entry name" value="Trp_RNA-bd_attenuator-like_dom"/>
</dbReference>
<organism evidence="8 9">
    <name type="scientific">Lasallia pustulata</name>
    <dbReference type="NCBI Taxonomy" id="136370"/>
    <lineage>
        <taxon>Eukaryota</taxon>
        <taxon>Fungi</taxon>
        <taxon>Dikarya</taxon>
        <taxon>Ascomycota</taxon>
        <taxon>Pezizomycotina</taxon>
        <taxon>Lecanoromycetes</taxon>
        <taxon>OSLEUM clade</taxon>
        <taxon>Umbilicariomycetidae</taxon>
        <taxon>Umbilicariales</taxon>
        <taxon>Umbilicariaceae</taxon>
        <taxon>Lasallia</taxon>
    </lineage>
</organism>
<dbReference type="AlphaFoldDB" id="A0A5M8PP88"/>
<reference evidence="8 9" key="1">
    <citation type="submission" date="2019-09" db="EMBL/GenBank/DDBJ databases">
        <title>The hologenome of the rock-dwelling lichen Lasallia pustulata.</title>
        <authorList>
            <person name="Greshake Tzovaras B."/>
            <person name="Segers F."/>
            <person name="Bicker A."/>
            <person name="Dal Grande F."/>
            <person name="Otte J."/>
            <person name="Hankeln T."/>
            <person name="Schmitt I."/>
            <person name="Ebersberger I."/>
        </authorList>
    </citation>
    <scope>NUCLEOTIDE SEQUENCE [LARGE SCALE GENOMIC DNA]</scope>
    <source>
        <strain evidence="8">A1-1</strain>
    </source>
</reference>
<evidence type="ECO:0000313" key="8">
    <source>
        <dbReference type="EMBL" id="KAA6411366.1"/>
    </source>
</evidence>
<evidence type="ECO:0000313" key="9">
    <source>
        <dbReference type="Proteomes" id="UP000324767"/>
    </source>
</evidence>
<name>A0A5M8PP88_9LECA</name>
<proteinExistence type="inferred from homology"/>
<dbReference type="InterPro" id="IPR002838">
    <property type="entry name" value="AIM24"/>
</dbReference>
<comment type="similarity">
    <text evidence="2 6">Belongs to the AIM24 family.</text>
</comment>
<evidence type="ECO:0000256" key="5">
    <source>
        <dbReference type="ARBA" id="ARBA00023128"/>
    </source>
</evidence>
<dbReference type="Proteomes" id="UP000324767">
    <property type="component" value="Unassembled WGS sequence"/>
</dbReference>
<dbReference type="OrthoDB" id="5295771at2759"/>
<keyword evidence="4" id="KW-0809">Transit peptide</keyword>
<evidence type="ECO:0000256" key="3">
    <source>
        <dbReference type="ARBA" id="ARBA00013287"/>
    </source>
</evidence>
<evidence type="ECO:0000256" key="7">
    <source>
        <dbReference type="SAM" id="MobiDB-lite"/>
    </source>
</evidence>
<dbReference type="GO" id="GO:0007007">
    <property type="term" value="P:inner mitochondrial membrane organization"/>
    <property type="evidence" value="ECO:0007669"/>
    <property type="project" value="TreeGrafter"/>
</dbReference>